<dbReference type="EMBL" id="BGPR01011923">
    <property type="protein sequence ID" value="GBN53634.1"/>
    <property type="molecule type" value="Genomic_DNA"/>
</dbReference>
<gene>
    <name evidence="1" type="ORF">AVEN_40472_1</name>
</gene>
<protein>
    <submittedName>
        <fullName evidence="1">Uncharacterized protein</fullName>
    </submittedName>
</protein>
<reference evidence="1 2" key="1">
    <citation type="journal article" date="2019" name="Sci. Rep.">
        <title>Orb-weaving spider Araneus ventricosus genome elucidates the spidroin gene catalogue.</title>
        <authorList>
            <person name="Kono N."/>
            <person name="Nakamura H."/>
            <person name="Ohtoshi R."/>
            <person name="Moran D.A.P."/>
            <person name="Shinohara A."/>
            <person name="Yoshida Y."/>
            <person name="Fujiwara M."/>
            <person name="Mori M."/>
            <person name="Tomita M."/>
            <person name="Arakawa K."/>
        </authorList>
    </citation>
    <scope>NUCLEOTIDE SEQUENCE [LARGE SCALE GENOMIC DNA]</scope>
</reference>
<keyword evidence="2" id="KW-1185">Reference proteome</keyword>
<accession>A0A4Y2PQM9</accession>
<evidence type="ECO:0000313" key="1">
    <source>
        <dbReference type="EMBL" id="GBN53634.1"/>
    </source>
</evidence>
<proteinExistence type="predicted"/>
<sequence length="121" mass="14169">MHLENGQRIYFSKDNLQCRLTNPPNTALTGFFQLCKNDNFVKTLLYRNVPKFYTWDKSKIVFNRLKQCAIVEGHDGIRSGDALGRVYTVHSRNTECYYLRQLLHKIKGPTRFKDLRTVNGI</sequence>
<organism evidence="1 2">
    <name type="scientific">Araneus ventricosus</name>
    <name type="common">Orbweaver spider</name>
    <name type="synonym">Epeira ventricosa</name>
    <dbReference type="NCBI Taxonomy" id="182803"/>
    <lineage>
        <taxon>Eukaryota</taxon>
        <taxon>Metazoa</taxon>
        <taxon>Ecdysozoa</taxon>
        <taxon>Arthropoda</taxon>
        <taxon>Chelicerata</taxon>
        <taxon>Arachnida</taxon>
        <taxon>Araneae</taxon>
        <taxon>Araneomorphae</taxon>
        <taxon>Entelegynae</taxon>
        <taxon>Araneoidea</taxon>
        <taxon>Araneidae</taxon>
        <taxon>Araneus</taxon>
    </lineage>
</organism>
<evidence type="ECO:0000313" key="2">
    <source>
        <dbReference type="Proteomes" id="UP000499080"/>
    </source>
</evidence>
<comment type="caution">
    <text evidence="1">The sequence shown here is derived from an EMBL/GenBank/DDBJ whole genome shotgun (WGS) entry which is preliminary data.</text>
</comment>
<name>A0A4Y2PQM9_ARAVE</name>
<dbReference type="Proteomes" id="UP000499080">
    <property type="component" value="Unassembled WGS sequence"/>
</dbReference>
<dbReference type="AlphaFoldDB" id="A0A4Y2PQM9"/>
<dbReference type="OrthoDB" id="6596361at2759"/>